<dbReference type="Proteomes" id="UP001637996">
    <property type="component" value="Unassembled WGS sequence"/>
</dbReference>
<dbReference type="InterPro" id="IPR003593">
    <property type="entry name" value="AAA+_ATPase"/>
</dbReference>
<evidence type="ECO:0000256" key="3">
    <source>
        <dbReference type="ARBA" id="ARBA00022840"/>
    </source>
</evidence>
<evidence type="ECO:0000259" key="4">
    <source>
        <dbReference type="PROSITE" id="PS50893"/>
    </source>
</evidence>
<dbReference type="CDD" id="cd03293">
    <property type="entry name" value="ABC_NrtD_SsuB_transporters"/>
    <property type="match status" value="1"/>
</dbReference>
<name>A0ABW9M9K5_9FIRM</name>
<gene>
    <name evidence="5" type="ORF">ACCQ41_06920</name>
</gene>
<comment type="caution">
    <text evidence="5">The sequence shown here is derived from an EMBL/GenBank/DDBJ whole genome shotgun (WGS) entry which is preliminary data.</text>
</comment>
<protein>
    <submittedName>
        <fullName evidence="5">ABC transporter ATP-binding protein</fullName>
    </submittedName>
</protein>
<dbReference type="SUPFAM" id="SSF52540">
    <property type="entry name" value="P-loop containing nucleoside triphosphate hydrolases"/>
    <property type="match status" value="1"/>
</dbReference>
<dbReference type="GO" id="GO:0005524">
    <property type="term" value="F:ATP binding"/>
    <property type="evidence" value="ECO:0007669"/>
    <property type="project" value="UniProtKB-KW"/>
</dbReference>
<dbReference type="PANTHER" id="PTHR42788:SF13">
    <property type="entry name" value="ALIPHATIC SULFONATES IMPORT ATP-BINDING PROTEIN SSUB"/>
    <property type="match status" value="1"/>
</dbReference>
<dbReference type="InterPro" id="IPR050166">
    <property type="entry name" value="ABC_transporter_ATP-bind"/>
</dbReference>
<keyword evidence="1" id="KW-0813">Transport</keyword>
<keyword evidence="3 5" id="KW-0067">ATP-binding</keyword>
<sequence>MSELVFENINKDFISPDSQMVTHALKNVSFTINDGEFVSIVGPSGCGKSTILRLIAGLIEPTSGSIKLNGQEVKGTDSNRGMVFQKPTLFPWLTVKENVAFSGNLKNNVDYKKVDALLEKVGLIEFKDAYPHHLSGGMAQRVALIRTMINEPKVFLLDEPLGALDAFTRMNMQDELLKLWQENNTMMIMVTHDIDEAIYMSNKVIVMKPRPGEIKEIVNIDMDYSRDRTAKEFTEYRNHILHTLNI</sequence>
<dbReference type="PANTHER" id="PTHR42788">
    <property type="entry name" value="TAURINE IMPORT ATP-BINDING PROTEIN-RELATED"/>
    <property type="match status" value="1"/>
</dbReference>
<dbReference type="RefSeq" id="WP_410031636.1">
    <property type="nucleotide sequence ID" value="NZ_JBGMEI010000010.1"/>
</dbReference>
<keyword evidence="6" id="KW-1185">Reference proteome</keyword>
<dbReference type="InterPro" id="IPR017871">
    <property type="entry name" value="ABC_transporter-like_CS"/>
</dbReference>
<proteinExistence type="predicted"/>
<dbReference type="PROSITE" id="PS50893">
    <property type="entry name" value="ABC_TRANSPORTER_2"/>
    <property type="match status" value="1"/>
</dbReference>
<feature type="domain" description="ABC transporter" evidence="4">
    <location>
        <begin position="4"/>
        <end position="234"/>
    </location>
</feature>
<dbReference type="InterPro" id="IPR027417">
    <property type="entry name" value="P-loop_NTPase"/>
</dbReference>
<evidence type="ECO:0000256" key="1">
    <source>
        <dbReference type="ARBA" id="ARBA00022448"/>
    </source>
</evidence>
<evidence type="ECO:0000313" key="5">
    <source>
        <dbReference type="EMBL" id="MFO3665975.1"/>
    </source>
</evidence>
<dbReference type="EMBL" id="JBGMEI010000010">
    <property type="protein sequence ID" value="MFO3665975.1"/>
    <property type="molecule type" value="Genomic_DNA"/>
</dbReference>
<dbReference type="Gene3D" id="3.40.50.300">
    <property type="entry name" value="P-loop containing nucleotide triphosphate hydrolases"/>
    <property type="match status" value="1"/>
</dbReference>
<dbReference type="InterPro" id="IPR003439">
    <property type="entry name" value="ABC_transporter-like_ATP-bd"/>
</dbReference>
<keyword evidence="2" id="KW-0547">Nucleotide-binding</keyword>
<organism evidence="5 6">
    <name type="scientific">Anaerococcus martiniensis</name>
    <dbReference type="NCBI Taxonomy" id="3115615"/>
    <lineage>
        <taxon>Bacteria</taxon>
        <taxon>Bacillati</taxon>
        <taxon>Bacillota</taxon>
        <taxon>Tissierellia</taxon>
        <taxon>Tissierellales</taxon>
        <taxon>Peptoniphilaceae</taxon>
        <taxon>Anaerococcus</taxon>
    </lineage>
</organism>
<evidence type="ECO:0000256" key="2">
    <source>
        <dbReference type="ARBA" id="ARBA00022741"/>
    </source>
</evidence>
<dbReference type="SMART" id="SM00382">
    <property type="entry name" value="AAA"/>
    <property type="match status" value="1"/>
</dbReference>
<dbReference type="PROSITE" id="PS00211">
    <property type="entry name" value="ABC_TRANSPORTER_1"/>
    <property type="match status" value="1"/>
</dbReference>
<reference evidence="5 6" key="1">
    <citation type="journal article" date="2025" name="Anaerobe">
        <title>Description of Anaerococcus kampingiae sp. nov., Anaerococcus groningensis sp. nov., Anaerococcus martiniensis sp. nov., and Anaerococcus cruorum sp. nov., isolated from human clinical specimens.</title>
        <authorList>
            <person name="Boiten K.E."/>
            <person name="Meijer J."/>
            <person name="van Wezel E.M."/>
            <person name="Veloo A.C.M."/>
        </authorList>
    </citation>
    <scope>NUCLEOTIDE SEQUENCE [LARGE SCALE GENOMIC DNA]</scope>
    <source>
        <strain evidence="5 6">ENR0831</strain>
    </source>
</reference>
<dbReference type="Pfam" id="PF00005">
    <property type="entry name" value="ABC_tran"/>
    <property type="match status" value="1"/>
</dbReference>
<evidence type="ECO:0000313" key="6">
    <source>
        <dbReference type="Proteomes" id="UP001637996"/>
    </source>
</evidence>
<accession>A0ABW9M9K5</accession>